<dbReference type="PANTHER" id="PTHR15462:SF8">
    <property type="entry name" value="SERINE PROTEASE"/>
    <property type="match status" value="1"/>
</dbReference>
<dbReference type="PROSITE" id="PS00134">
    <property type="entry name" value="TRYPSIN_HIS"/>
    <property type="match status" value="1"/>
</dbReference>
<evidence type="ECO:0000313" key="6">
    <source>
        <dbReference type="RefSeq" id="XP_022300327.1"/>
    </source>
</evidence>
<dbReference type="KEGG" id="cvn:111108625"/>
<reference evidence="6" key="1">
    <citation type="submission" date="2025-08" db="UniProtKB">
        <authorList>
            <consortium name="RefSeq"/>
        </authorList>
    </citation>
    <scope>IDENTIFICATION</scope>
    <source>
        <tissue evidence="6">Whole sample</tissue>
    </source>
</reference>
<feature type="signal peptide" evidence="3">
    <location>
        <begin position="1"/>
        <end position="21"/>
    </location>
</feature>
<dbReference type="Gene3D" id="2.40.10.10">
    <property type="entry name" value="Trypsin-like serine proteases"/>
    <property type="match status" value="2"/>
</dbReference>
<dbReference type="PRINTS" id="PR00722">
    <property type="entry name" value="CHYMOTRYPSIN"/>
</dbReference>
<dbReference type="InterPro" id="IPR018114">
    <property type="entry name" value="TRYPSIN_HIS"/>
</dbReference>
<dbReference type="RefSeq" id="XP_022300327.1">
    <property type="nucleotide sequence ID" value="XM_022444619.1"/>
</dbReference>
<dbReference type="InterPro" id="IPR043504">
    <property type="entry name" value="Peptidase_S1_PA_chymotrypsin"/>
</dbReference>
<dbReference type="GO" id="GO:0006508">
    <property type="term" value="P:proteolysis"/>
    <property type="evidence" value="ECO:0007669"/>
    <property type="project" value="InterPro"/>
</dbReference>
<evidence type="ECO:0000256" key="3">
    <source>
        <dbReference type="SAM" id="SignalP"/>
    </source>
</evidence>
<comment type="similarity">
    <text evidence="1">Belongs to the peptidase S1 family.</text>
</comment>
<dbReference type="GeneID" id="111108625"/>
<dbReference type="GO" id="GO:0004252">
    <property type="term" value="F:serine-type endopeptidase activity"/>
    <property type="evidence" value="ECO:0007669"/>
    <property type="project" value="InterPro"/>
</dbReference>
<feature type="chain" id="PRO_5034511332" evidence="3">
    <location>
        <begin position="22"/>
        <end position="336"/>
    </location>
</feature>
<evidence type="ECO:0000259" key="4">
    <source>
        <dbReference type="Pfam" id="PF00089"/>
    </source>
</evidence>
<evidence type="ECO:0000256" key="2">
    <source>
        <dbReference type="ARBA" id="ARBA00022729"/>
    </source>
</evidence>
<organism evidence="5 6">
    <name type="scientific">Crassostrea virginica</name>
    <name type="common">Eastern oyster</name>
    <dbReference type="NCBI Taxonomy" id="6565"/>
    <lineage>
        <taxon>Eukaryota</taxon>
        <taxon>Metazoa</taxon>
        <taxon>Spiralia</taxon>
        <taxon>Lophotrochozoa</taxon>
        <taxon>Mollusca</taxon>
        <taxon>Bivalvia</taxon>
        <taxon>Autobranchia</taxon>
        <taxon>Pteriomorphia</taxon>
        <taxon>Ostreida</taxon>
        <taxon>Ostreoidea</taxon>
        <taxon>Ostreidae</taxon>
        <taxon>Crassostrea</taxon>
    </lineage>
</organism>
<dbReference type="InterPro" id="IPR001254">
    <property type="entry name" value="Trypsin_dom"/>
</dbReference>
<dbReference type="AlphaFoldDB" id="A0A8B8BA71"/>
<accession>A0A8B8BA71</accession>
<dbReference type="OrthoDB" id="10037376at2759"/>
<dbReference type="SUPFAM" id="SSF50494">
    <property type="entry name" value="Trypsin-like serine proteases"/>
    <property type="match status" value="1"/>
</dbReference>
<sequence>MEAAAVLLYISSFRLLTGARAHSNETSLYNNSSSELQLPHAGTEHLVQIFPSKQVYTVKVLPFVDQNNRLNKRVFLVSGKNQKREPTKNEFVYGSDDRIAVERYKLGQYPYFNVVKLSSGCTGTLLTPTFVLTAAHCVHDGRQFHENMEMLKILIPHKMGYRLHYAREIIVPYKWQKTEGVPDTSRVAFDYAIIKLAISVFGRHEFSPLRDIKSSIYSEKLCFFAFPNNENMMWKSECNGWDSFPWFNQNVLLNKCDSARGNSGATILAQDNRHDNTYKIIGVLSSVIPEEHFTSFSLVTADKISDICTMIHPEGREYSVCPHLQAMLTAPRLYKG</sequence>
<dbReference type="InterPro" id="IPR009003">
    <property type="entry name" value="Peptidase_S1_PA"/>
</dbReference>
<name>A0A8B8BA71_CRAVI</name>
<keyword evidence="5" id="KW-1185">Reference proteome</keyword>
<dbReference type="InterPro" id="IPR001314">
    <property type="entry name" value="Peptidase_S1A"/>
</dbReference>
<proteinExistence type="inferred from homology"/>
<keyword evidence="2 3" id="KW-0732">Signal</keyword>
<gene>
    <name evidence="6" type="primary">LOC111108625</name>
</gene>
<dbReference type="Pfam" id="PF00089">
    <property type="entry name" value="Trypsin"/>
    <property type="match status" value="1"/>
</dbReference>
<dbReference type="Proteomes" id="UP000694844">
    <property type="component" value="Chromosome 8"/>
</dbReference>
<protein>
    <submittedName>
        <fullName evidence="6">Serine protease 23-like</fullName>
    </submittedName>
</protein>
<dbReference type="InterPro" id="IPR050966">
    <property type="entry name" value="Glutamyl_endopeptidase"/>
</dbReference>
<feature type="domain" description="Peptidase S1" evidence="4">
    <location>
        <begin position="103"/>
        <end position="285"/>
    </location>
</feature>
<evidence type="ECO:0000256" key="1">
    <source>
        <dbReference type="ARBA" id="ARBA00007664"/>
    </source>
</evidence>
<evidence type="ECO:0000313" key="5">
    <source>
        <dbReference type="Proteomes" id="UP000694844"/>
    </source>
</evidence>
<dbReference type="PANTHER" id="PTHR15462">
    <property type="entry name" value="SERINE PROTEASE"/>
    <property type="match status" value="1"/>
</dbReference>